<organism evidence="1 2">
    <name type="scientific">Paludibaculum fermentans</name>
    <dbReference type="NCBI Taxonomy" id="1473598"/>
    <lineage>
        <taxon>Bacteria</taxon>
        <taxon>Pseudomonadati</taxon>
        <taxon>Acidobacteriota</taxon>
        <taxon>Terriglobia</taxon>
        <taxon>Bryobacterales</taxon>
        <taxon>Bryobacteraceae</taxon>
        <taxon>Paludibaculum</taxon>
    </lineage>
</organism>
<proteinExistence type="predicted"/>
<dbReference type="EMBL" id="CP063849">
    <property type="protein sequence ID" value="QOY88311.1"/>
    <property type="molecule type" value="Genomic_DNA"/>
</dbReference>
<accession>A0A7S7SLD2</accession>
<name>A0A7S7SLD2_PALFE</name>
<dbReference type="PANTHER" id="PTHR12993">
    <property type="entry name" value="N-ACETYLGLUCOSAMINYL-PHOSPHATIDYLINOSITOL DE-N-ACETYLASE-RELATED"/>
    <property type="match status" value="1"/>
</dbReference>
<dbReference type="InterPro" id="IPR024078">
    <property type="entry name" value="LmbE-like_dom_sf"/>
</dbReference>
<dbReference type="GO" id="GO:0016811">
    <property type="term" value="F:hydrolase activity, acting on carbon-nitrogen (but not peptide) bonds, in linear amides"/>
    <property type="evidence" value="ECO:0007669"/>
    <property type="project" value="TreeGrafter"/>
</dbReference>
<evidence type="ECO:0000313" key="2">
    <source>
        <dbReference type="Proteomes" id="UP000593892"/>
    </source>
</evidence>
<dbReference type="AlphaFoldDB" id="A0A7S7SLD2"/>
<evidence type="ECO:0000313" key="1">
    <source>
        <dbReference type="EMBL" id="QOY88311.1"/>
    </source>
</evidence>
<dbReference type="InterPro" id="IPR003737">
    <property type="entry name" value="GlcNAc_PI_deacetylase-related"/>
</dbReference>
<reference evidence="1 2" key="1">
    <citation type="submission" date="2020-10" db="EMBL/GenBank/DDBJ databases">
        <title>Complete genome sequence of Paludibaculum fermentans P105T, a facultatively anaerobic acidobacterium capable of dissimilatory Fe(III) reduction.</title>
        <authorList>
            <person name="Dedysh S.N."/>
            <person name="Beletsky A.V."/>
            <person name="Kulichevskaya I.S."/>
            <person name="Mardanov A.V."/>
            <person name="Ravin N.V."/>
        </authorList>
    </citation>
    <scope>NUCLEOTIDE SEQUENCE [LARGE SCALE GENOMIC DNA]</scope>
    <source>
        <strain evidence="1 2">P105</strain>
    </source>
</reference>
<gene>
    <name evidence="1" type="ORF">IRI77_37205</name>
</gene>
<dbReference type="Proteomes" id="UP000593892">
    <property type="component" value="Chromosome"/>
</dbReference>
<protein>
    <submittedName>
        <fullName evidence="1">PIG-L family deacetylase</fullName>
    </submittedName>
</protein>
<dbReference type="PANTHER" id="PTHR12993:SF11">
    <property type="entry name" value="N-ACETYLGLUCOSAMINYL-PHOSPHATIDYLINOSITOL DE-N-ACETYLASE"/>
    <property type="match status" value="1"/>
</dbReference>
<dbReference type="RefSeq" id="WP_194449974.1">
    <property type="nucleotide sequence ID" value="NZ_CP063849.1"/>
</dbReference>
<dbReference type="Pfam" id="PF02585">
    <property type="entry name" value="PIG-L"/>
    <property type="match status" value="1"/>
</dbReference>
<dbReference type="SUPFAM" id="SSF102588">
    <property type="entry name" value="LmbE-like"/>
    <property type="match status" value="1"/>
</dbReference>
<dbReference type="KEGG" id="pfer:IRI77_37205"/>
<keyword evidence="2" id="KW-1185">Reference proteome</keyword>
<sequence length="270" mass="29959">MTRKEFVISLAGVAALQAAGPLKVLLVFAHPDDESVVAATVYRLTHELGAIVDHVVITNGEGGYRYSKLAESLYGASLTDEATGRSRLPEIRQKETRSAGRILGVRKHYFLQQRDERFTLDSKEALDRLWDTALIRHRLVALLEEEHYQAVLTLYPEASTHGHHQAAAALVLDAVAALPDATRPAVLGAVTAPNGPDPRADFVLNRHAPLPQNRELDYSIVVNWVIAEHKSQGLLQRDCNRFDSEVFHLLNNESRPAAQQVFQRLTTGDH</sequence>
<dbReference type="Gene3D" id="3.40.50.10320">
    <property type="entry name" value="LmbE-like"/>
    <property type="match status" value="1"/>
</dbReference>